<evidence type="ECO:0000256" key="3">
    <source>
        <dbReference type="ARBA" id="ARBA00022741"/>
    </source>
</evidence>
<reference evidence="7 8" key="1">
    <citation type="submission" date="2020-02" db="EMBL/GenBank/DDBJ databases">
        <authorList>
            <person name="Zheng R.K."/>
            <person name="Sun C.M."/>
        </authorList>
    </citation>
    <scope>NUCLEOTIDE SEQUENCE [LARGE SCALE GENOMIC DNA]</scope>
    <source>
        <strain evidence="8">rifampicinis</strain>
    </source>
</reference>
<keyword evidence="4" id="KW-0418">Kinase</keyword>
<keyword evidence="2" id="KW-0808">Transferase</keyword>
<dbReference type="PANTHER" id="PTHR20861:SF1">
    <property type="entry name" value="HOMOSERINE KINASE"/>
    <property type="match status" value="1"/>
</dbReference>
<evidence type="ECO:0000256" key="5">
    <source>
        <dbReference type="ARBA" id="ARBA00022840"/>
    </source>
</evidence>
<dbReference type="KEGG" id="pmet:G4Y79_17800"/>
<dbReference type="SUPFAM" id="SSF55060">
    <property type="entry name" value="GHMP Kinase, C-terminal domain"/>
    <property type="match status" value="1"/>
</dbReference>
<keyword evidence="8" id="KW-1185">Reference proteome</keyword>
<name>A0A7S8E722_9CHLR</name>
<dbReference type="InterPro" id="IPR020568">
    <property type="entry name" value="Ribosomal_Su5_D2-typ_SF"/>
</dbReference>
<dbReference type="AlphaFoldDB" id="A0A7S8E722"/>
<dbReference type="InterPro" id="IPR006204">
    <property type="entry name" value="GHMP_kinase_N_dom"/>
</dbReference>
<evidence type="ECO:0000313" key="7">
    <source>
        <dbReference type="EMBL" id="QPC81529.1"/>
    </source>
</evidence>
<evidence type="ECO:0000313" key="8">
    <source>
        <dbReference type="Proteomes" id="UP000594468"/>
    </source>
</evidence>
<dbReference type="InterPro" id="IPR014721">
    <property type="entry name" value="Ribsml_uS5_D2-typ_fold_subgr"/>
</dbReference>
<dbReference type="SUPFAM" id="SSF54211">
    <property type="entry name" value="Ribosomal protein S5 domain 2-like"/>
    <property type="match status" value="1"/>
</dbReference>
<evidence type="ECO:0000256" key="4">
    <source>
        <dbReference type="ARBA" id="ARBA00022777"/>
    </source>
</evidence>
<accession>A0A7S8E722</accession>
<keyword evidence="3" id="KW-0547">Nucleotide-binding</keyword>
<dbReference type="InterPro" id="IPR036554">
    <property type="entry name" value="GHMP_kinase_C_sf"/>
</dbReference>
<dbReference type="Gene3D" id="3.30.230.10">
    <property type="match status" value="1"/>
</dbReference>
<dbReference type="GO" id="GO:0016301">
    <property type="term" value="F:kinase activity"/>
    <property type="evidence" value="ECO:0007669"/>
    <property type="project" value="UniProtKB-KW"/>
</dbReference>
<dbReference type="Gene3D" id="3.30.70.890">
    <property type="entry name" value="GHMP kinase, C-terminal domain"/>
    <property type="match status" value="1"/>
</dbReference>
<dbReference type="Proteomes" id="UP000594468">
    <property type="component" value="Chromosome"/>
</dbReference>
<sequence>MQKIKVRLPATMTDFGPGVRTLGLALSLYANVDFSPRSDDDLIVETEGEGAGRYALGLRHPVVLGMMRVFQATEQAPSGVTIRIKNDIPLGSGLGAEEAFMTAGIIGANNLLNHPFNRDQLIQMASDATKRPDCAVTTITGGLTAHTYEDETVVHRSLALSPFKLILAIRTDDGYESPTLPTRVPMADMLRSLHNLPILIDALGAGNLPAVAASVQDGVLAEATRRRIGGFNHVAEVARLAGALGVTTSGGGPAMIFIAEDHHNRIAEAIETAFYNIQIPARVLIVPMDTQGVVISMMQSA</sequence>
<feature type="domain" description="GHMP kinase N-terminal" evidence="6">
    <location>
        <begin position="64"/>
        <end position="130"/>
    </location>
</feature>
<proteinExistence type="predicted"/>
<dbReference type="PRINTS" id="PR00958">
    <property type="entry name" value="HOMSERKINASE"/>
</dbReference>
<evidence type="ECO:0000256" key="2">
    <source>
        <dbReference type="ARBA" id="ARBA00022679"/>
    </source>
</evidence>
<organism evidence="7 8">
    <name type="scientific">Phototrophicus methaneseepsis</name>
    <dbReference type="NCBI Taxonomy" id="2710758"/>
    <lineage>
        <taxon>Bacteria</taxon>
        <taxon>Bacillati</taxon>
        <taxon>Chloroflexota</taxon>
        <taxon>Candidatus Thermofontia</taxon>
        <taxon>Phototrophicales</taxon>
        <taxon>Phototrophicaceae</taxon>
        <taxon>Phototrophicus</taxon>
    </lineage>
</organism>
<gene>
    <name evidence="7" type="ORF">G4Y79_17800</name>
</gene>
<dbReference type="EMBL" id="CP062983">
    <property type="protein sequence ID" value="QPC81529.1"/>
    <property type="molecule type" value="Genomic_DNA"/>
</dbReference>
<keyword evidence="5" id="KW-0067">ATP-binding</keyword>
<protein>
    <recommendedName>
        <fullName evidence="6">GHMP kinase N-terminal domain-containing protein</fullName>
    </recommendedName>
</protein>
<dbReference type="RefSeq" id="WP_195169601.1">
    <property type="nucleotide sequence ID" value="NZ_CP062983.1"/>
</dbReference>
<evidence type="ECO:0000259" key="6">
    <source>
        <dbReference type="Pfam" id="PF00288"/>
    </source>
</evidence>
<dbReference type="GO" id="GO:0005524">
    <property type="term" value="F:ATP binding"/>
    <property type="evidence" value="ECO:0007669"/>
    <property type="project" value="UniProtKB-KW"/>
</dbReference>
<dbReference type="PANTHER" id="PTHR20861">
    <property type="entry name" value="HOMOSERINE/4-DIPHOSPHOCYTIDYL-2-C-METHYL-D-ERYTHRITOL KINASE"/>
    <property type="match status" value="1"/>
</dbReference>
<dbReference type="Pfam" id="PF00288">
    <property type="entry name" value="GHMP_kinases_N"/>
    <property type="match status" value="1"/>
</dbReference>
<keyword evidence="1" id="KW-0028">Amino-acid biosynthesis</keyword>
<dbReference type="GO" id="GO:0008652">
    <property type="term" value="P:amino acid biosynthetic process"/>
    <property type="evidence" value="ECO:0007669"/>
    <property type="project" value="UniProtKB-KW"/>
</dbReference>
<evidence type="ECO:0000256" key="1">
    <source>
        <dbReference type="ARBA" id="ARBA00022605"/>
    </source>
</evidence>